<dbReference type="EMBL" id="BMEQ01000019">
    <property type="protein sequence ID" value="GGG64526.1"/>
    <property type="molecule type" value="Genomic_DNA"/>
</dbReference>
<dbReference type="Proteomes" id="UP000638848">
    <property type="component" value="Unassembled WGS sequence"/>
</dbReference>
<proteinExistence type="predicted"/>
<comment type="caution">
    <text evidence="2">The sequence shown here is derived from an EMBL/GenBank/DDBJ whole genome shotgun (WGS) entry which is preliminary data.</text>
</comment>
<accession>A0A917H269</accession>
<reference evidence="2" key="1">
    <citation type="journal article" date="2014" name="Int. J. Syst. Evol. Microbiol.">
        <title>Complete genome sequence of Corynebacterium casei LMG S-19264T (=DSM 44701T), isolated from a smear-ripened cheese.</title>
        <authorList>
            <consortium name="US DOE Joint Genome Institute (JGI-PGF)"/>
            <person name="Walter F."/>
            <person name="Albersmeier A."/>
            <person name="Kalinowski J."/>
            <person name="Ruckert C."/>
        </authorList>
    </citation>
    <scope>NUCLEOTIDE SEQUENCE</scope>
    <source>
        <strain evidence="2">CGMCC 1.12187</strain>
    </source>
</reference>
<organism evidence="2 3">
    <name type="scientific">Kocuria dechangensis</name>
    <dbReference type="NCBI Taxonomy" id="1176249"/>
    <lineage>
        <taxon>Bacteria</taxon>
        <taxon>Bacillati</taxon>
        <taxon>Actinomycetota</taxon>
        <taxon>Actinomycetes</taxon>
        <taxon>Micrococcales</taxon>
        <taxon>Micrococcaceae</taxon>
        <taxon>Kocuria</taxon>
    </lineage>
</organism>
<dbReference type="AlphaFoldDB" id="A0A917H269"/>
<dbReference type="RefSeq" id="WP_188538670.1">
    <property type="nucleotide sequence ID" value="NZ_BMEQ01000019.1"/>
</dbReference>
<name>A0A917H269_9MICC</name>
<protein>
    <submittedName>
        <fullName evidence="2">Uncharacterized protein</fullName>
    </submittedName>
</protein>
<sequence>MTETQAPSWTTSPAWRAARAVYSTTDTRTGAELRAAAANAVQWGNRRMPTMRRQAIGPSYLPAKAEDPALVLAVAVEQLGRQAALALRQRVAPKPHRLVLEDDPLPRVTATGKQIRTVSPTWVEPVSGYGADLVLGRMESSYTRQVEGPRSRAATTVREFYRRAPGPARSAAKTVKVSSRRRKGTGPDTNAAAVTRVSGHRTM</sequence>
<keyword evidence="3" id="KW-1185">Reference proteome</keyword>
<reference evidence="2" key="2">
    <citation type="submission" date="2020-09" db="EMBL/GenBank/DDBJ databases">
        <authorList>
            <person name="Sun Q."/>
            <person name="Zhou Y."/>
        </authorList>
    </citation>
    <scope>NUCLEOTIDE SEQUENCE</scope>
    <source>
        <strain evidence="2">CGMCC 1.12187</strain>
    </source>
</reference>
<evidence type="ECO:0000313" key="3">
    <source>
        <dbReference type="Proteomes" id="UP000638848"/>
    </source>
</evidence>
<gene>
    <name evidence="2" type="ORF">GCM10011374_30200</name>
</gene>
<feature type="region of interest" description="Disordered" evidence="1">
    <location>
        <begin position="177"/>
        <end position="203"/>
    </location>
</feature>
<evidence type="ECO:0000256" key="1">
    <source>
        <dbReference type="SAM" id="MobiDB-lite"/>
    </source>
</evidence>
<evidence type="ECO:0000313" key="2">
    <source>
        <dbReference type="EMBL" id="GGG64526.1"/>
    </source>
</evidence>